<dbReference type="InterPro" id="IPR004360">
    <property type="entry name" value="Glyas_Fos-R_dOase_dom"/>
</dbReference>
<feature type="domain" description="VOC" evidence="1">
    <location>
        <begin position="5"/>
        <end position="127"/>
    </location>
</feature>
<dbReference type="InterPro" id="IPR029068">
    <property type="entry name" value="Glyas_Bleomycin-R_OHBP_Dase"/>
</dbReference>
<accession>A0A7V7PT07</accession>
<sequence length="146" mass="15428">MTPARVTLVTLGVEDVARSTAFYEALGWERARQSVESAAFMIGDGVVLSLWQRAEMIADGGEGDLPPGSGSAGLAVNFASEAETSEAYDRAVAAGASPVKPPAKASWGGFSGNFRDPDGHLWEFAHNPFFALDERGRIDLTKEPAA</sequence>
<dbReference type="PANTHER" id="PTHR36503:SF1">
    <property type="entry name" value="BLR2520 PROTEIN"/>
    <property type="match status" value="1"/>
</dbReference>
<dbReference type="RefSeq" id="WP_150967687.1">
    <property type="nucleotide sequence ID" value="NZ_VZDO01000001.1"/>
</dbReference>
<dbReference type="Pfam" id="PF00903">
    <property type="entry name" value="Glyoxalase"/>
    <property type="match status" value="1"/>
</dbReference>
<protein>
    <submittedName>
        <fullName evidence="2">VOC family protein</fullName>
    </submittedName>
</protein>
<dbReference type="PROSITE" id="PS51819">
    <property type="entry name" value="VOC"/>
    <property type="match status" value="1"/>
</dbReference>
<dbReference type="SUPFAM" id="SSF54593">
    <property type="entry name" value="Glyoxalase/Bleomycin resistance protein/Dihydroxybiphenyl dioxygenase"/>
    <property type="match status" value="1"/>
</dbReference>
<evidence type="ECO:0000313" key="2">
    <source>
        <dbReference type="EMBL" id="KAB0682716.1"/>
    </source>
</evidence>
<dbReference type="Proteomes" id="UP000432089">
    <property type="component" value="Unassembled WGS sequence"/>
</dbReference>
<dbReference type="AlphaFoldDB" id="A0A7V7PT07"/>
<keyword evidence="3" id="KW-1185">Reference proteome</keyword>
<dbReference type="Gene3D" id="3.10.180.10">
    <property type="entry name" value="2,3-Dihydroxybiphenyl 1,2-Dioxygenase, domain 1"/>
    <property type="match status" value="1"/>
</dbReference>
<gene>
    <name evidence="2" type="ORF">F6X38_01115</name>
</gene>
<comment type="caution">
    <text evidence="2">The sequence shown here is derived from an EMBL/GenBank/DDBJ whole genome shotgun (WGS) entry which is preliminary data.</text>
</comment>
<evidence type="ECO:0000259" key="1">
    <source>
        <dbReference type="PROSITE" id="PS51819"/>
    </source>
</evidence>
<dbReference type="PANTHER" id="PTHR36503">
    <property type="entry name" value="BLR2520 PROTEIN"/>
    <property type="match status" value="1"/>
</dbReference>
<dbReference type="EMBL" id="VZDO01000001">
    <property type="protein sequence ID" value="KAB0682716.1"/>
    <property type="molecule type" value="Genomic_DNA"/>
</dbReference>
<proteinExistence type="predicted"/>
<dbReference type="InterPro" id="IPR037523">
    <property type="entry name" value="VOC_core"/>
</dbReference>
<evidence type="ECO:0000313" key="3">
    <source>
        <dbReference type="Proteomes" id="UP000432089"/>
    </source>
</evidence>
<name>A0A7V7PT07_9HYPH</name>
<reference evidence="2 3" key="1">
    <citation type="submission" date="2019-09" db="EMBL/GenBank/DDBJ databases">
        <title>YIM 132180 draft genome.</title>
        <authorList>
            <person name="Zhang K."/>
        </authorList>
    </citation>
    <scope>NUCLEOTIDE SEQUENCE [LARGE SCALE GENOMIC DNA]</scope>
    <source>
        <strain evidence="2 3">YIM 132180</strain>
    </source>
</reference>
<organism evidence="2 3">
    <name type="scientific">Plantimonas leprariae</name>
    <dbReference type="NCBI Taxonomy" id="2615207"/>
    <lineage>
        <taxon>Bacteria</taxon>
        <taxon>Pseudomonadati</taxon>
        <taxon>Pseudomonadota</taxon>
        <taxon>Alphaproteobacteria</taxon>
        <taxon>Hyphomicrobiales</taxon>
        <taxon>Aurantimonadaceae</taxon>
        <taxon>Plantimonas</taxon>
    </lineage>
</organism>